<dbReference type="GO" id="GO:0031012">
    <property type="term" value="C:extracellular matrix"/>
    <property type="evidence" value="ECO:0007669"/>
    <property type="project" value="TreeGrafter"/>
</dbReference>
<dbReference type="GO" id="GO:0006508">
    <property type="term" value="P:proteolysis"/>
    <property type="evidence" value="ECO:0007669"/>
    <property type="project" value="UniProtKB-KW"/>
</dbReference>
<keyword evidence="7" id="KW-0677">Repeat</keyword>
<keyword evidence="6 17" id="KW-0732">Signal</keyword>
<dbReference type="InterPro" id="IPR050439">
    <property type="entry name" value="ADAMTS_ADAMTS-like"/>
</dbReference>
<dbReference type="PANTHER" id="PTHR13723:SF41">
    <property type="entry name" value="A DISINTEGRIN AND METALLOPROTEINASE WITH THROMBOSPONDIN MOTIFS 8"/>
    <property type="match status" value="1"/>
</dbReference>
<dbReference type="Proteomes" id="UP000261540">
    <property type="component" value="Unplaced"/>
</dbReference>
<dbReference type="Pfam" id="PF19236">
    <property type="entry name" value="ADAMTS_CR_3"/>
    <property type="match status" value="1"/>
</dbReference>
<dbReference type="Pfam" id="PF00090">
    <property type="entry name" value="TSP_1"/>
    <property type="match status" value="1"/>
</dbReference>
<evidence type="ECO:0000256" key="7">
    <source>
        <dbReference type="ARBA" id="ARBA00022737"/>
    </source>
</evidence>
<dbReference type="PRINTS" id="PR01861">
    <property type="entry name" value="ADAMTS8"/>
</dbReference>
<feature type="disulfide bond" evidence="15">
    <location>
        <begin position="539"/>
        <end position="550"/>
    </location>
</feature>
<evidence type="ECO:0000259" key="18">
    <source>
        <dbReference type="PROSITE" id="PS50215"/>
    </source>
</evidence>
<keyword evidence="2" id="KW-0964">Secreted</keyword>
<evidence type="ECO:0000256" key="6">
    <source>
        <dbReference type="ARBA" id="ARBA00022729"/>
    </source>
</evidence>
<dbReference type="SUPFAM" id="SSF55486">
    <property type="entry name" value="Metalloproteases ('zincins'), catalytic domain"/>
    <property type="match status" value="2"/>
</dbReference>
<feature type="binding site" evidence="14">
    <location>
        <position position="316"/>
    </location>
    <ligand>
        <name>Ca(2+)</name>
        <dbReference type="ChEBI" id="CHEBI:29108"/>
        <label>1</label>
    </ligand>
</feature>
<evidence type="ECO:0000313" key="20">
    <source>
        <dbReference type="Proteomes" id="UP000261540"/>
    </source>
</evidence>
<evidence type="ECO:0000256" key="12">
    <source>
        <dbReference type="ARBA" id="ARBA00023180"/>
    </source>
</evidence>
<feature type="binding site" evidence="14">
    <location>
        <position position="226"/>
    </location>
    <ligand>
        <name>Ca(2+)</name>
        <dbReference type="ChEBI" id="CHEBI:29108"/>
        <label>1</label>
    </ligand>
</feature>
<feature type="binding site" evidence="14">
    <location>
        <position position="366"/>
    </location>
    <ligand>
        <name>Zn(2+)</name>
        <dbReference type="ChEBI" id="CHEBI:29105"/>
        <note>catalytic</note>
    </ligand>
</feature>
<dbReference type="PROSITE" id="PS50215">
    <property type="entry name" value="ADAM_MEPRO"/>
    <property type="match status" value="1"/>
</dbReference>
<evidence type="ECO:0000256" key="17">
    <source>
        <dbReference type="SAM" id="SignalP"/>
    </source>
</evidence>
<dbReference type="SUPFAM" id="SSF82895">
    <property type="entry name" value="TSP-1 type 1 repeat"/>
    <property type="match status" value="3"/>
</dbReference>
<feature type="binding site" evidence="14">
    <location>
        <position position="414"/>
    </location>
    <ligand>
        <name>Zn(2+)</name>
        <dbReference type="ChEBI" id="CHEBI:29105"/>
        <note>catalytic</note>
    </ligand>
</feature>
<dbReference type="InterPro" id="IPR045371">
    <property type="entry name" value="ADAMTS_CR_3"/>
</dbReference>
<evidence type="ECO:0000256" key="5">
    <source>
        <dbReference type="ARBA" id="ARBA00022723"/>
    </source>
</evidence>
<feature type="disulfide bond" evidence="15">
    <location>
        <begin position="592"/>
        <end position="604"/>
    </location>
</feature>
<dbReference type="Gene3D" id="2.60.120.830">
    <property type="match status" value="1"/>
</dbReference>
<dbReference type="InterPro" id="IPR001590">
    <property type="entry name" value="Peptidase_M12B"/>
</dbReference>
<evidence type="ECO:0000256" key="1">
    <source>
        <dbReference type="ARBA" id="ARBA00004498"/>
    </source>
</evidence>
<feature type="signal peptide" evidence="17">
    <location>
        <begin position="1"/>
        <end position="19"/>
    </location>
</feature>
<dbReference type="Ensembl" id="ENSPKIT00000024797.1">
    <property type="protein sequence ID" value="ENSPKIP00000000894.1"/>
    <property type="gene ID" value="ENSPKIG00000019393.1"/>
</dbReference>
<feature type="binding site" evidence="14">
    <location>
        <position position="465"/>
    </location>
    <ligand>
        <name>Ca(2+)</name>
        <dbReference type="ChEBI" id="CHEBI:29108"/>
        <label>1</label>
    </ligand>
</feature>
<feature type="binding site" evidence="14">
    <location>
        <position position="226"/>
    </location>
    <ligand>
        <name>Ca(2+)</name>
        <dbReference type="ChEBI" id="CHEBI:29108"/>
        <label>2</label>
    </ligand>
</feature>
<evidence type="ECO:0000256" key="9">
    <source>
        <dbReference type="ARBA" id="ARBA00022833"/>
    </source>
</evidence>
<dbReference type="Pfam" id="PF17771">
    <property type="entry name" value="ADAMTS_CR_2"/>
    <property type="match status" value="1"/>
</dbReference>
<dbReference type="InterPro" id="IPR013273">
    <property type="entry name" value="ADAMTS/ADAMTS-like"/>
</dbReference>
<dbReference type="PROSITE" id="PS50092">
    <property type="entry name" value="TSP1"/>
    <property type="match status" value="3"/>
</dbReference>
<dbReference type="Gene3D" id="3.40.1620.60">
    <property type="match status" value="1"/>
</dbReference>
<dbReference type="InterPro" id="IPR002870">
    <property type="entry name" value="Peptidase_M12B_N"/>
</dbReference>
<keyword evidence="3" id="KW-0272">Extracellular matrix</keyword>
<dbReference type="InterPro" id="IPR000884">
    <property type="entry name" value="TSP1_rpt"/>
</dbReference>
<evidence type="ECO:0000256" key="10">
    <source>
        <dbReference type="ARBA" id="ARBA00023049"/>
    </source>
</evidence>
<evidence type="ECO:0000256" key="15">
    <source>
        <dbReference type="PIRSR" id="PIRSR613273-3"/>
    </source>
</evidence>
<feature type="disulfide bond" evidence="15">
    <location>
        <begin position="420"/>
        <end position="449"/>
    </location>
</feature>
<dbReference type="Pfam" id="PF05986">
    <property type="entry name" value="ADAMTS_spacer1"/>
    <property type="match status" value="1"/>
</dbReference>
<feature type="disulfide bond" evidence="15">
    <location>
        <begin position="577"/>
        <end position="614"/>
    </location>
</feature>
<feature type="disulfide bond" evidence="15">
    <location>
        <begin position="491"/>
        <end position="516"/>
    </location>
</feature>
<feature type="binding site" evidence="14">
    <location>
        <position position="468"/>
    </location>
    <ligand>
        <name>Ca(2+)</name>
        <dbReference type="ChEBI" id="CHEBI:29108"/>
        <label>1</label>
    </ligand>
</feature>
<feature type="active site" evidence="13">
    <location>
        <position position="367"/>
    </location>
</feature>
<comment type="subcellular location">
    <subcellularLocation>
        <location evidence="1">Secreted</location>
        <location evidence="1">Extracellular space</location>
        <location evidence="1">Extracellular matrix</location>
    </subcellularLocation>
</comment>
<dbReference type="InterPro" id="IPR013277">
    <property type="entry name" value="Pept_M12B_ADAM-TS8"/>
</dbReference>
<feature type="domain" description="Peptidase M12B" evidence="18">
    <location>
        <begin position="223"/>
        <end position="470"/>
    </location>
</feature>
<feature type="disulfide bond" evidence="15">
    <location>
        <begin position="327"/>
        <end position="332"/>
    </location>
</feature>
<evidence type="ECO:0000256" key="8">
    <source>
        <dbReference type="ARBA" id="ARBA00022801"/>
    </source>
</evidence>
<dbReference type="Pfam" id="PF19030">
    <property type="entry name" value="TSP1_ADAMTS"/>
    <property type="match status" value="2"/>
</dbReference>
<feature type="binding site" evidence="14">
    <location>
        <position position="408"/>
    </location>
    <ligand>
        <name>Zn(2+)</name>
        <dbReference type="ChEBI" id="CHEBI:29105"/>
        <note>catalytic</note>
    </ligand>
</feature>
<feature type="binding site" evidence="14">
    <location>
        <position position="468"/>
    </location>
    <ligand>
        <name>Ca(2+)</name>
        <dbReference type="ChEBI" id="CHEBI:29108"/>
        <label>2</label>
    </ligand>
</feature>
<proteinExistence type="predicted"/>
<name>A0A3B3Q4V7_9TELE</name>
<dbReference type="STRING" id="1676925.ENSPKIP00000000894"/>
<dbReference type="InterPro" id="IPR041645">
    <property type="entry name" value="ADAMTS_CR_2"/>
</dbReference>
<evidence type="ECO:0000256" key="2">
    <source>
        <dbReference type="ARBA" id="ARBA00022525"/>
    </source>
</evidence>
<dbReference type="PRINTS" id="PR01857">
    <property type="entry name" value="ADAMTSFAMILY"/>
</dbReference>
<comment type="cofactor">
    <cofactor evidence="14">
        <name>Zn(2+)</name>
        <dbReference type="ChEBI" id="CHEBI:29105"/>
    </cofactor>
    <text evidence="14">Binds 1 zinc ion per subunit.</text>
</comment>
<accession>A0A3B3Q4V7</accession>
<keyword evidence="20" id="KW-1185">Reference proteome</keyword>
<comment type="caution">
    <text evidence="16">Lacks conserved residue(s) required for the propagation of feature annotation.</text>
</comment>
<keyword evidence="4" id="KW-0645">Protease</keyword>
<reference evidence="19" key="2">
    <citation type="submission" date="2025-09" db="UniProtKB">
        <authorList>
            <consortium name="Ensembl"/>
        </authorList>
    </citation>
    <scope>IDENTIFICATION</scope>
</reference>
<dbReference type="CDD" id="cd04273">
    <property type="entry name" value="ZnMc_ADAMTS_like"/>
    <property type="match status" value="1"/>
</dbReference>
<keyword evidence="14" id="KW-0106">Calcium</keyword>
<keyword evidence="10" id="KW-0482">Metalloprotease</keyword>
<keyword evidence="9 14" id="KW-0862">Zinc</keyword>
<keyword evidence="11 15" id="KW-1015">Disulfide bond</keyword>
<feature type="chain" id="PRO_5017253803" evidence="17">
    <location>
        <begin position="20"/>
        <end position="983"/>
    </location>
</feature>
<dbReference type="Pfam" id="PF01562">
    <property type="entry name" value="Pep_M12B_propep"/>
    <property type="match status" value="1"/>
</dbReference>
<evidence type="ECO:0000256" key="4">
    <source>
        <dbReference type="ARBA" id="ARBA00022670"/>
    </source>
</evidence>
<dbReference type="GO" id="GO:0030198">
    <property type="term" value="P:extracellular matrix organization"/>
    <property type="evidence" value="ECO:0007669"/>
    <property type="project" value="InterPro"/>
</dbReference>
<keyword evidence="8" id="KW-0378">Hydrolase</keyword>
<evidence type="ECO:0000256" key="14">
    <source>
        <dbReference type="PIRSR" id="PIRSR613273-2"/>
    </source>
</evidence>
<dbReference type="InterPro" id="IPR010294">
    <property type="entry name" value="ADAMTS_spacer1"/>
</dbReference>
<dbReference type="GO" id="GO:0008270">
    <property type="term" value="F:zinc ion binding"/>
    <property type="evidence" value="ECO:0007669"/>
    <property type="project" value="InterPro"/>
</dbReference>
<sequence length="983" mass="108197">MSSVIAIIFLAFSTRFALADFFESEEIIPLRINERNSGRFWTRSEDRVSFRIAAFGKEFTLNLTPDESFLAPAIKIHRIRSNSLPKTSDFRADQEEILHPPGHRASDILRYINETDAVGTSLKGCFYSGTVDSKPDSVVAVSICYGIYGSFITDGDEYLIEPQTGSGRAESSQMQPHVVKKRVQEILIDRKEDEQRGQGAPILSGEMRASPVPREKRFVSAERYIETLVVADSTMARFYGDDLKHYLLTLVSMAAQVYKHPSLKNSVSLVVVKMLVVEDQEAGPSVSANGDLTLRNFCAWQQLFNPRSQRNPEHYDTALLFTRQDICGHHSCSTLGVADVGTMCDPKRSCFVVEDNGLQTAFTVAHELGVRVIAGLNNTYCPENVHRCGGSEKFSANGVGAASVSLGHVLSMPHDDSRNCERKFGHLGGHHVMAPVFEDLSKALPWSPCSAYHVTEFFDAGHGDCLLDAPENSLPLPIEPPGLTYSLDRQCRQAFGETFRHCANVTDVDTCGQLWCQEAGQAQCATRKGSLPWADGTPCGTHASCLDGSCVEANWPKLRPQTTIDGSWGSWGPWGLCSRTCGGGVELSHRECTDPEPRNGGRYCVGQRVKYQSCNTEACLENSGKSFREEQCERYNNLGQIDGSGNTKRWIPKYAGISPRDRCRLVCRARGSSEFRVFEAKVVDGTTCGLDTTSICVQGQCVKAGCDLVIGSSEKLDKCGVCGGDGSSCRKVTGSMNRAVYGYNDIVTIPAGATNIDIKQRSQRGTEHDGNYLAVMAEDGAYILNGNFSVSTVEQDVPVRGAFLRYSGSSTTLERIQSFHQLQEGVTIQLLSTAGEASPPRVKYSFYLPKGVSFSRAGEKRVSPHTIQPIGRSEWIMGEWSECSKTCGSGWSRRDVECRDERGLPTFVCDEGLRPTDIRPCGDLPCPVWQMGPWSSCSRNCRHGERRRAVFCTDYTGKTVEPERCDLAKKPTPVSVECAHQEC</sequence>
<feature type="disulfide bond" evidence="15">
    <location>
        <begin position="298"/>
        <end position="350"/>
    </location>
</feature>
<evidence type="ECO:0000256" key="11">
    <source>
        <dbReference type="ARBA" id="ARBA00023157"/>
    </source>
</evidence>
<dbReference type="AlphaFoldDB" id="A0A3B3Q4V7"/>
<organism evidence="19 20">
    <name type="scientific">Paramormyrops kingsleyae</name>
    <dbReference type="NCBI Taxonomy" id="1676925"/>
    <lineage>
        <taxon>Eukaryota</taxon>
        <taxon>Metazoa</taxon>
        <taxon>Chordata</taxon>
        <taxon>Craniata</taxon>
        <taxon>Vertebrata</taxon>
        <taxon>Euteleostomi</taxon>
        <taxon>Actinopterygii</taxon>
        <taxon>Neopterygii</taxon>
        <taxon>Teleostei</taxon>
        <taxon>Osteoglossocephala</taxon>
        <taxon>Osteoglossomorpha</taxon>
        <taxon>Osteoglossiformes</taxon>
        <taxon>Mormyridae</taxon>
        <taxon>Paramormyrops</taxon>
    </lineage>
</organism>
<dbReference type="InterPro" id="IPR036383">
    <property type="entry name" value="TSP1_rpt_sf"/>
</dbReference>
<dbReference type="InterPro" id="IPR024079">
    <property type="entry name" value="MetalloPept_cat_dom_sf"/>
</dbReference>
<feature type="disulfide bond" evidence="15">
    <location>
        <begin position="581"/>
        <end position="619"/>
    </location>
</feature>
<keyword evidence="12" id="KW-0325">Glycoprotein</keyword>
<dbReference type="PANTHER" id="PTHR13723">
    <property type="entry name" value="ADAMTS A DISINTEGRIN AND METALLOPROTEASE WITH THROMBOSPONDIN MOTIFS PROTEASE"/>
    <property type="match status" value="1"/>
</dbReference>
<evidence type="ECO:0000256" key="3">
    <source>
        <dbReference type="ARBA" id="ARBA00022530"/>
    </source>
</evidence>
<feature type="disulfide bond" evidence="15">
    <location>
        <begin position="344"/>
        <end position="465"/>
    </location>
</feature>
<evidence type="ECO:0000256" key="16">
    <source>
        <dbReference type="PROSITE-ProRule" id="PRU00276"/>
    </source>
</evidence>
<evidence type="ECO:0000313" key="19">
    <source>
        <dbReference type="Ensembl" id="ENSPKIP00000000894.1"/>
    </source>
</evidence>
<protein>
    <submittedName>
        <fullName evidence="19">ADAM metallopeptidase with thrombospondin type 1 motif 8</fullName>
    </submittedName>
</protein>
<reference evidence="19" key="1">
    <citation type="submission" date="2025-08" db="UniProtKB">
        <authorList>
            <consortium name="Ensembl"/>
        </authorList>
    </citation>
    <scope>IDENTIFICATION</scope>
</reference>
<evidence type="ECO:0000256" key="13">
    <source>
        <dbReference type="PIRSR" id="PIRSR613273-1"/>
    </source>
</evidence>
<dbReference type="FunFam" id="2.20.100.10:FF:000006">
    <property type="entry name" value="A disintegrin and metalloproteinase with thrombospondin motifs 1"/>
    <property type="match status" value="1"/>
</dbReference>
<dbReference type="FunFam" id="2.60.120.830:FF:000001">
    <property type="entry name" value="A disintegrin and metalloproteinase with thrombospondin motifs 1"/>
    <property type="match status" value="1"/>
</dbReference>
<keyword evidence="5 14" id="KW-0479">Metal-binding</keyword>
<dbReference type="Gene3D" id="2.20.100.10">
    <property type="entry name" value="Thrombospondin type-1 (TSP1) repeat"/>
    <property type="match status" value="3"/>
</dbReference>
<dbReference type="GO" id="GO:0004222">
    <property type="term" value="F:metalloendopeptidase activity"/>
    <property type="evidence" value="ECO:0007669"/>
    <property type="project" value="InterPro"/>
</dbReference>
<dbReference type="Gene3D" id="3.40.390.10">
    <property type="entry name" value="Collagenase (Catalytic Domain)"/>
    <property type="match status" value="1"/>
</dbReference>
<feature type="disulfide bond" evidence="15">
    <location>
        <begin position="511"/>
        <end position="545"/>
    </location>
</feature>
<dbReference type="Pfam" id="PF01421">
    <property type="entry name" value="Reprolysin"/>
    <property type="match status" value="1"/>
</dbReference>
<dbReference type="SMART" id="SM00209">
    <property type="entry name" value="TSP1"/>
    <property type="match status" value="3"/>
</dbReference>
<dbReference type="GeneTree" id="ENSGT00940000159642"/>